<evidence type="ECO:0000313" key="4">
    <source>
        <dbReference type="Proteomes" id="UP001301769"/>
    </source>
</evidence>
<dbReference type="PROSITE" id="PS50082">
    <property type="entry name" value="WD_REPEATS_2"/>
    <property type="match status" value="1"/>
</dbReference>
<dbReference type="Gene3D" id="2.130.10.10">
    <property type="entry name" value="YVTN repeat-like/Quinoprotein amine dehydrogenase"/>
    <property type="match status" value="2"/>
</dbReference>
<dbReference type="Proteomes" id="UP001301769">
    <property type="component" value="Unassembled WGS sequence"/>
</dbReference>
<evidence type="ECO:0000256" key="2">
    <source>
        <dbReference type="SAM" id="MobiDB-lite"/>
    </source>
</evidence>
<feature type="repeat" description="WD" evidence="1">
    <location>
        <begin position="618"/>
        <end position="659"/>
    </location>
</feature>
<dbReference type="InterPro" id="IPR036322">
    <property type="entry name" value="WD40_repeat_dom_sf"/>
</dbReference>
<organism evidence="3 4">
    <name type="scientific">Rhypophila decipiens</name>
    <dbReference type="NCBI Taxonomy" id="261697"/>
    <lineage>
        <taxon>Eukaryota</taxon>
        <taxon>Fungi</taxon>
        <taxon>Dikarya</taxon>
        <taxon>Ascomycota</taxon>
        <taxon>Pezizomycotina</taxon>
        <taxon>Sordariomycetes</taxon>
        <taxon>Sordariomycetidae</taxon>
        <taxon>Sordariales</taxon>
        <taxon>Naviculisporaceae</taxon>
        <taxon>Rhypophila</taxon>
    </lineage>
</organism>
<feature type="compositionally biased region" description="Polar residues" evidence="2">
    <location>
        <begin position="70"/>
        <end position="83"/>
    </location>
</feature>
<dbReference type="InterPro" id="IPR001680">
    <property type="entry name" value="WD40_rpt"/>
</dbReference>
<dbReference type="EMBL" id="MU858061">
    <property type="protein sequence ID" value="KAK4217196.1"/>
    <property type="molecule type" value="Genomic_DNA"/>
</dbReference>
<comment type="caution">
    <text evidence="3">The sequence shown here is derived from an EMBL/GenBank/DDBJ whole genome shotgun (WGS) entry which is preliminary data.</text>
</comment>
<keyword evidence="4" id="KW-1185">Reference proteome</keyword>
<feature type="compositionally biased region" description="Pro residues" evidence="2">
    <location>
        <begin position="155"/>
        <end position="168"/>
    </location>
</feature>
<feature type="compositionally biased region" description="Polar residues" evidence="2">
    <location>
        <begin position="115"/>
        <end position="129"/>
    </location>
</feature>
<feature type="compositionally biased region" description="Basic and acidic residues" evidence="2">
    <location>
        <begin position="87"/>
        <end position="99"/>
    </location>
</feature>
<feature type="compositionally biased region" description="Polar residues" evidence="2">
    <location>
        <begin position="186"/>
        <end position="227"/>
    </location>
</feature>
<sequence>MDRLVGRSAAEMDDMVSTLRRLDVNVPRAESKKSANGYLSAHHGSGMVPSSTQPLDRRQMVPGSQRRVASHSNLPQSPTSPNGHDTWGSRRDRQDRQDQLDDEYDEQLLAYPGTPSAQSFKTVRPSSGKSRYDANTAVERRPSNATSVYSLYPPAGAPPTKGLPPVPNMPGSKASRRLSSHRGSIDAQSEANSSTDASRYSQSSSHGNSSLDQFSNTTSPHTNSYPFQSPPPISELDQPAGLPIAHGSTALDIAAWKQLTAEDKYSKAAKDKNVYFFDVTGASTTLASKHGNNVIRVWSVGSGTLQSVIKFKSLTTAQVRGRNYFVRSHAILSEPSCLIGIASGFGDSLELWDWAKNKKLQTIDKAERWAAVRSNVYESAFPALVTYRGDRDTLELWSTTPHSKKPFKLSRTINLLAAGLPVLPKYPELAFSSTGPILVAASGPRPPRPGHPPSENETLLVAWNVADQDDPNTPPDAPYQVVAPWQHPELDSALPSSLATYGSVAVSIWIPAGYRAVPVPASRGGQGYNLTPVDVRFRYVLVWDFGGSGISQTRTFRIPNAISCVSPDCRFIAYCDQAGTGLGARGNLVILDAMSGKRLWCWPDPEASDCGPKPGFQMLDSLQKVTEMSFSADGGFLFIGNSEGEVGVWEVREVAATQNVQVVPQSQEMRPGTGRSHASAGSAKSSIRRHPSQTSYNSNGKGHGFDVGPIDLSRARSRQHYPTHQQMLMQQQEE</sequence>
<dbReference type="AlphaFoldDB" id="A0AAN6YEK1"/>
<protein>
    <submittedName>
        <fullName evidence="3">Uncharacterized protein</fullName>
    </submittedName>
</protein>
<evidence type="ECO:0000256" key="1">
    <source>
        <dbReference type="PROSITE-ProRule" id="PRU00221"/>
    </source>
</evidence>
<keyword evidence="1" id="KW-0853">WD repeat</keyword>
<dbReference type="InterPro" id="IPR015943">
    <property type="entry name" value="WD40/YVTN_repeat-like_dom_sf"/>
</dbReference>
<reference evidence="3" key="2">
    <citation type="submission" date="2023-05" db="EMBL/GenBank/DDBJ databases">
        <authorList>
            <consortium name="Lawrence Berkeley National Laboratory"/>
            <person name="Steindorff A."/>
            <person name="Hensen N."/>
            <person name="Bonometti L."/>
            <person name="Westerberg I."/>
            <person name="Brannstrom I.O."/>
            <person name="Guillou S."/>
            <person name="Cros-Aarteil S."/>
            <person name="Calhoun S."/>
            <person name="Haridas S."/>
            <person name="Kuo A."/>
            <person name="Mondo S."/>
            <person name="Pangilinan J."/>
            <person name="Riley R."/>
            <person name="Labutti K."/>
            <person name="Andreopoulos B."/>
            <person name="Lipzen A."/>
            <person name="Chen C."/>
            <person name="Yanf M."/>
            <person name="Daum C."/>
            <person name="Ng V."/>
            <person name="Clum A."/>
            <person name="Ohm R."/>
            <person name="Martin F."/>
            <person name="Silar P."/>
            <person name="Natvig D."/>
            <person name="Lalanne C."/>
            <person name="Gautier V."/>
            <person name="Ament-Velasquez S.L."/>
            <person name="Kruys A."/>
            <person name="Hutchinson M.I."/>
            <person name="Powell A.J."/>
            <person name="Barry K."/>
            <person name="Miller A.N."/>
            <person name="Grigoriev I.V."/>
            <person name="Debuchy R."/>
            <person name="Gladieux P."/>
            <person name="Thoren M.H."/>
            <person name="Johannesson H."/>
        </authorList>
    </citation>
    <scope>NUCLEOTIDE SEQUENCE</scope>
    <source>
        <strain evidence="3">PSN293</strain>
    </source>
</reference>
<gene>
    <name evidence="3" type="ORF">QBC37DRAFT_56385</name>
</gene>
<accession>A0AAN6YEK1</accession>
<feature type="region of interest" description="Disordered" evidence="2">
    <location>
        <begin position="27"/>
        <end position="241"/>
    </location>
</feature>
<reference evidence="3" key="1">
    <citation type="journal article" date="2023" name="Mol. Phylogenet. Evol.">
        <title>Genome-scale phylogeny and comparative genomics of the fungal order Sordariales.</title>
        <authorList>
            <person name="Hensen N."/>
            <person name="Bonometti L."/>
            <person name="Westerberg I."/>
            <person name="Brannstrom I.O."/>
            <person name="Guillou S."/>
            <person name="Cros-Aarteil S."/>
            <person name="Calhoun S."/>
            <person name="Haridas S."/>
            <person name="Kuo A."/>
            <person name="Mondo S."/>
            <person name="Pangilinan J."/>
            <person name="Riley R."/>
            <person name="LaButti K."/>
            <person name="Andreopoulos B."/>
            <person name="Lipzen A."/>
            <person name="Chen C."/>
            <person name="Yan M."/>
            <person name="Daum C."/>
            <person name="Ng V."/>
            <person name="Clum A."/>
            <person name="Steindorff A."/>
            <person name="Ohm R.A."/>
            <person name="Martin F."/>
            <person name="Silar P."/>
            <person name="Natvig D.O."/>
            <person name="Lalanne C."/>
            <person name="Gautier V."/>
            <person name="Ament-Velasquez S.L."/>
            <person name="Kruys A."/>
            <person name="Hutchinson M.I."/>
            <person name="Powell A.J."/>
            <person name="Barry K."/>
            <person name="Miller A.N."/>
            <person name="Grigoriev I.V."/>
            <person name="Debuchy R."/>
            <person name="Gladieux P."/>
            <person name="Hiltunen Thoren M."/>
            <person name="Johannesson H."/>
        </authorList>
    </citation>
    <scope>NUCLEOTIDE SEQUENCE</scope>
    <source>
        <strain evidence="3">PSN293</strain>
    </source>
</reference>
<name>A0AAN6YEK1_9PEZI</name>
<feature type="region of interest" description="Disordered" evidence="2">
    <location>
        <begin position="664"/>
        <end position="710"/>
    </location>
</feature>
<proteinExistence type="predicted"/>
<evidence type="ECO:0000313" key="3">
    <source>
        <dbReference type="EMBL" id="KAK4217196.1"/>
    </source>
</evidence>
<dbReference type="SUPFAM" id="SSF50978">
    <property type="entry name" value="WD40 repeat-like"/>
    <property type="match status" value="1"/>
</dbReference>